<dbReference type="Proteomes" id="UP000663868">
    <property type="component" value="Unassembled WGS sequence"/>
</dbReference>
<proteinExistence type="predicted"/>
<dbReference type="EMBL" id="CAJNOE010000653">
    <property type="protein sequence ID" value="CAF1300983.1"/>
    <property type="molecule type" value="Genomic_DNA"/>
</dbReference>
<protein>
    <submittedName>
        <fullName evidence="2">Uncharacterized protein</fullName>
    </submittedName>
</protein>
<evidence type="ECO:0000256" key="1">
    <source>
        <dbReference type="SAM" id="MobiDB-lite"/>
    </source>
</evidence>
<dbReference type="EMBL" id="CAJOBB010000549">
    <property type="protein sequence ID" value="CAF3703797.1"/>
    <property type="molecule type" value="Genomic_DNA"/>
</dbReference>
<dbReference type="Proteomes" id="UP000663832">
    <property type="component" value="Unassembled WGS sequence"/>
</dbReference>
<evidence type="ECO:0000313" key="3">
    <source>
        <dbReference type="EMBL" id="CAF1300983.1"/>
    </source>
</evidence>
<dbReference type="Proteomes" id="UP000663881">
    <property type="component" value="Unassembled WGS sequence"/>
</dbReference>
<dbReference type="EMBL" id="CAJNOM010000806">
    <property type="protein sequence ID" value="CAF1565395.1"/>
    <property type="molecule type" value="Genomic_DNA"/>
</dbReference>
<dbReference type="Proteomes" id="UP000663845">
    <property type="component" value="Unassembled WGS sequence"/>
</dbReference>
<reference evidence="2" key="1">
    <citation type="submission" date="2021-02" db="EMBL/GenBank/DDBJ databases">
        <authorList>
            <person name="Nowell W R."/>
        </authorList>
    </citation>
    <scope>NUCLEOTIDE SEQUENCE</scope>
</reference>
<evidence type="ECO:0000313" key="4">
    <source>
        <dbReference type="EMBL" id="CAF1320938.1"/>
    </source>
</evidence>
<dbReference type="EMBL" id="CAJNON010000812">
    <property type="protein sequence ID" value="CAF1383830.1"/>
    <property type="molecule type" value="Genomic_DNA"/>
</dbReference>
<dbReference type="OrthoDB" id="9971919at2759"/>
<evidence type="ECO:0000313" key="2">
    <source>
        <dbReference type="EMBL" id="CAF0863482.1"/>
    </source>
</evidence>
<keyword evidence="10" id="KW-1185">Reference proteome</keyword>
<comment type="caution">
    <text evidence="2">The sequence shown here is derived from an EMBL/GenBank/DDBJ whole genome shotgun (WGS) entry which is preliminary data.</text>
</comment>
<sequence length="74" mass="7636">MSCCGQQQGDFQPSYDPLPANISFFFADGVPAPTSGIYELTPAPPGGLSSLGQRVNAQSLNVGNPKPPTNSSPN</sequence>
<dbReference type="Proteomes" id="UP000663844">
    <property type="component" value="Unassembled WGS sequence"/>
</dbReference>
<dbReference type="EMBL" id="CAJNOG010000630">
    <property type="protein sequence ID" value="CAF1320938.1"/>
    <property type="molecule type" value="Genomic_DNA"/>
</dbReference>
<dbReference type="EMBL" id="CAJOAZ010000705">
    <property type="protein sequence ID" value="CAF3699914.1"/>
    <property type="molecule type" value="Genomic_DNA"/>
</dbReference>
<name>A0A813X5J9_9BILA</name>
<evidence type="ECO:0000313" key="11">
    <source>
        <dbReference type="Proteomes" id="UP000663877"/>
    </source>
</evidence>
<feature type="compositionally biased region" description="Polar residues" evidence="1">
    <location>
        <begin position="50"/>
        <end position="62"/>
    </location>
</feature>
<evidence type="ECO:0000313" key="5">
    <source>
        <dbReference type="EMBL" id="CAF1383830.1"/>
    </source>
</evidence>
<accession>A0A813X5J9</accession>
<evidence type="ECO:0000313" key="8">
    <source>
        <dbReference type="EMBL" id="CAF3703797.1"/>
    </source>
</evidence>
<dbReference type="EMBL" id="CAJOAY010005528">
    <property type="protein sequence ID" value="CAF4110708.1"/>
    <property type="molecule type" value="Genomic_DNA"/>
</dbReference>
<dbReference type="Proteomes" id="UP000663891">
    <property type="component" value="Unassembled WGS sequence"/>
</dbReference>
<dbReference type="AlphaFoldDB" id="A0A813X5J9"/>
<feature type="region of interest" description="Disordered" evidence="1">
    <location>
        <begin position="41"/>
        <end position="74"/>
    </location>
</feature>
<evidence type="ECO:0000313" key="9">
    <source>
        <dbReference type="EMBL" id="CAF4110708.1"/>
    </source>
</evidence>
<feature type="compositionally biased region" description="Pro residues" evidence="1">
    <location>
        <begin position="65"/>
        <end position="74"/>
    </location>
</feature>
<gene>
    <name evidence="2" type="ORF">BJG266_LOCUS8509</name>
    <name evidence="3" type="ORF">IZO911_LOCUS34058</name>
    <name evidence="4" type="ORF">JYZ213_LOCUS33400</name>
    <name evidence="8" type="ORF">KXQ929_LOCUS11238</name>
    <name evidence="9" type="ORF">OKA104_LOCUS36191</name>
    <name evidence="7" type="ORF">OXD698_LOCUS12206</name>
    <name evidence="6" type="ORF">QVE165_LOCUS48299</name>
    <name evidence="5" type="ORF">VCS650_LOCUS35558</name>
</gene>
<evidence type="ECO:0000313" key="6">
    <source>
        <dbReference type="EMBL" id="CAF1565395.1"/>
    </source>
</evidence>
<dbReference type="EMBL" id="CAJNOI010000026">
    <property type="protein sequence ID" value="CAF0863482.1"/>
    <property type="molecule type" value="Genomic_DNA"/>
</dbReference>
<dbReference type="Proteomes" id="UP000663877">
    <property type="component" value="Unassembled WGS sequence"/>
</dbReference>
<evidence type="ECO:0000313" key="10">
    <source>
        <dbReference type="Proteomes" id="UP000663832"/>
    </source>
</evidence>
<evidence type="ECO:0000313" key="7">
    <source>
        <dbReference type="EMBL" id="CAF3699914.1"/>
    </source>
</evidence>
<dbReference type="Proteomes" id="UP000663860">
    <property type="component" value="Unassembled WGS sequence"/>
</dbReference>
<organism evidence="2 11">
    <name type="scientific">Adineta steineri</name>
    <dbReference type="NCBI Taxonomy" id="433720"/>
    <lineage>
        <taxon>Eukaryota</taxon>
        <taxon>Metazoa</taxon>
        <taxon>Spiralia</taxon>
        <taxon>Gnathifera</taxon>
        <taxon>Rotifera</taxon>
        <taxon>Eurotatoria</taxon>
        <taxon>Bdelloidea</taxon>
        <taxon>Adinetida</taxon>
        <taxon>Adinetidae</taxon>
        <taxon>Adineta</taxon>
    </lineage>
</organism>